<proteinExistence type="predicted"/>
<keyword evidence="3" id="KW-1185">Reference proteome</keyword>
<gene>
    <name evidence="2" type="ORF">AT728_40360</name>
</gene>
<evidence type="ECO:0000313" key="2">
    <source>
        <dbReference type="EMBL" id="KUF20339.1"/>
    </source>
</evidence>
<dbReference type="InterPro" id="IPR006311">
    <property type="entry name" value="TAT_signal"/>
</dbReference>
<dbReference type="PROSITE" id="PS51318">
    <property type="entry name" value="TAT"/>
    <property type="match status" value="1"/>
</dbReference>
<evidence type="ECO:0000256" key="1">
    <source>
        <dbReference type="SAM" id="SignalP"/>
    </source>
</evidence>
<feature type="signal peptide" evidence="1">
    <location>
        <begin position="1"/>
        <end position="36"/>
    </location>
</feature>
<dbReference type="EMBL" id="LOCL01000012">
    <property type="protein sequence ID" value="KUF20339.1"/>
    <property type="molecule type" value="Genomic_DNA"/>
</dbReference>
<dbReference type="Proteomes" id="UP000054804">
    <property type="component" value="Unassembled WGS sequence"/>
</dbReference>
<accession>A0A0W7XCX7</accession>
<organism evidence="2 3">
    <name type="scientific">Streptomyces silvensis</name>
    <dbReference type="NCBI Taxonomy" id="1765722"/>
    <lineage>
        <taxon>Bacteria</taxon>
        <taxon>Bacillati</taxon>
        <taxon>Actinomycetota</taxon>
        <taxon>Actinomycetes</taxon>
        <taxon>Kitasatosporales</taxon>
        <taxon>Streptomycetaceae</taxon>
        <taxon>Streptomyces</taxon>
    </lineage>
</organism>
<keyword evidence="1" id="KW-0732">Signal</keyword>
<protein>
    <recommendedName>
        <fullName evidence="4">Secreted protein</fullName>
    </recommendedName>
</protein>
<feature type="chain" id="PRO_5006937349" description="Secreted protein" evidence="1">
    <location>
        <begin position="37"/>
        <end position="178"/>
    </location>
</feature>
<evidence type="ECO:0008006" key="4">
    <source>
        <dbReference type="Google" id="ProtNLM"/>
    </source>
</evidence>
<comment type="caution">
    <text evidence="2">The sequence shown here is derived from an EMBL/GenBank/DDBJ whole genome shotgun (WGS) entry which is preliminary data.</text>
</comment>
<dbReference type="AlphaFoldDB" id="A0A0W7XCX7"/>
<reference evidence="2 3" key="1">
    <citation type="submission" date="2015-12" db="EMBL/GenBank/DDBJ databases">
        <title>Draft genome sequence of Streptomyces silvensis ATCC 53525, a producer of novel hormone antagonists.</title>
        <authorList>
            <person name="Johnston C.W."/>
            <person name="Li Y."/>
            <person name="Magarvey N.A."/>
        </authorList>
    </citation>
    <scope>NUCLEOTIDE SEQUENCE [LARGE SCALE GENOMIC DNA]</scope>
    <source>
        <strain evidence="2 3">ATCC 53525</strain>
    </source>
</reference>
<dbReference type="OrthoDB" id="4249572at2"/>
<sequence>MKTTQQRHPAFRRASLVGVAALTASALFAGAAPALAAHAAESRAAKSVASAAEEMPELTAEQRRFIEDGMGPEAMAELTRAMNEAGADGEIRPRAFPIAAVAIGAAAWCAKGAVASIPTSVLSDVADGKFSGKGTYVKNAIIGCLGGEIGGVVWKFLPNWVKNKAVAMVAAFIIKYIR</sequence>
<evidence type="ECO:0000313" key="3">
    <source>
        <dbReference type="Proteomes" id="UP000054804"/>
    </source>
</evidence>
<name>A0A0W7XCX7_9ACTN</name>